<evidence type="ECO:0000313" key="6">
    <source>
        <dbReference type="EMBL" id="MBD0830894.1"/>
    </source>
</evidence>
<dbReference type="RefSeq" id="WP_188228678.1">
    <property type="nucleotide sequence ID" value="NZ_JACVXB010000001.1"/>
</dbReference>
<keyword evidence="7" id="KW-1185">Reference proteome</keyword>
<comment type="caution">
    <text evidence="6">The sequence shown here is derived from an EMBL/GenBank/DDBJ whole genome shotgun (WGS) entry which is preliminary data.</text>
</comment>
<dbReference type="GO" id="GO:0043565">
    <property type="term" value="F:sequence-specific DNA binding"/>
    <property type="evidence" value="ECO:0007669"/>
    <property type="project" value="InterPro"/>
</dbReference>
<dbReference type="EMBL" id="JACVXB010000001">
    <property type="protein sequence ID" value="MBD0830894.1"/>
    <property type="molecule type" value="Genomic_DNA"/>
</dbReference>
<keyword evidence="3" id="KW-0804">Transcription</keyword>
<keyword evidence="4" id="KW-0812">Transmembrane</keyword>
<dbReference type="PROSITE" id="PS01124">
    <property type="entry name" value="HTH_ARAC_FAMILY_2"/>
    <property type="match status" value="1"/>
</dbReference>
<dbReference type="InterPro" id="IPR009057">
    <property type="entry name" value="Homeodomain-like_sf"/>
</dbReference>
<gene>
    <name evidence="6" type="ORF">ICJ83_01990</name>
</gene>
<organism evidence="6 7">
    <name type="scientific">Aestuariibaculum sediminum</name>
    <dbReference type="NCBI Taxonomy" id="2770637"/>
    <lineage>
        <taxon>Bacteria</taxon>
        <taxon>Pseudomonadati</taxon>
        <taxon>Bacteroidota</taxon>
        <taxon>Flavobacteriia</taxon>
        <taxon>Flavobacteriales</taxon>
        <taxon>Flavobacteriaceae</taxon>
    </lineage>
</organism>
<dbReference type="SUPFAM" id="SSF48452">
    <property type="entry name" value="TPR-like"/>
    <property type="match status" value="1"/>
</dbReference>
<keyword evidence="1" id="KW-0805">Transcription regulation</keyword>
<dbReference type="SMART" id="SM00342">
    <property type="entry name" value="HTH_ARAC"/>
    <property type="match status" value="1"/>
</dbReference>
<accession>A0A8J6UBJ2</accession>
<dbReference type="Gene3D" id="1.10.10.60">
    <property type="entry name" value="Homeodomain-like"/>
    <property type="match status" value="1"/>
</dbReference>
<keyword evidence="4" id="KW-1133">Transmembrane helix</keyword>
<protein>
    <submittedName>
        <fullName evidence="6">Helix-turn-helix domain-containing protein</fullName>
    </submittedName>
</protein>
<evidence type="ECO:0000313" key="7">
    <source>
        <dbReference type="Proteomes" id="UP000600588"/>
    </source>
</evidence>
<evidence type="ECO:0000256" key="3">
    <source>
        <dbReference type="ARBA" id="ARBA00023163"/>
    </source>
</evidence>
<keyword evidence="4" id="KW-0472">Membrane</keyword>
<feature type="transmembrane region" description="Helical" evidence="4">
    <location>
        <begin position="138"/>
        <end position="158"/>
    </location>
</feature>
<dbReference type="Gene3D" id="1.25.40.10">
    <property type="entry name" value="Tetratricopeptide repeat domain"/>
    <property type="match status" value="2"/>
</dbReference>
<evidence type="ECO:0000256" key="1">
    <source>
        <dbReference type="ARBA" id="ARBA00023015"/>
    </source>
</evidence>
<dbReference type="InterPro" id="IPR018060">
    <property type="entry name" value="HTH_AraC"/>
</dbReference>
<dbReference type="AlphaFoldDB" id="A0A8J6UBJ2"/>
<feature type="domain" description="HTH araC/xylS-type" evidence="5">
    <location>
        <begin position="13"/>
        <end position="112"/>
    </location>
</feature>
<dbReference type="Pfam" id="PF12833">
    <property type="entry name" value="HTH_18"/>
    <property type="match status" value="1"/>
</dbReference>
<dbReference type="PANTHER" id="PTHR43280">
    <property type="entry name" value="ARAC-FAMILY TRANSCRIPTIONAL REGULATOR"/>
    <property type="match status" value="1"/>
</dbReference>
<dbReference type="Proteomes" id="UP000600588">
    <property type="component" value="Unassembled WGS sequence"/>
</dbReference>
<dbReference type="GO" id="GO:0003700">
    <property type="term" value="F:DNA-binding transcription factor activity"/>
    <property type="evidence" value="ECO:0007669"/>
    <property type="project" value="InterPro"/>
</dbReference>
<name>A0A8J6UBJ2_9FLAO</name>
<sequence length="614" mass="70410">MASLQSIDELFISKLNGVLENNYHQERFGVSELAESLGVSRSKLHRKLSEIKGVSASQYIKCFRLEKGYALLKSNSSTVSEVAYSVGFSSPSYFTKCFHKRYKCSPIEVKHKPELEVNIEEHPGMPGQASLWSFKKGIFLGVLVVLFGAGTYLVGYIVPDNEGLKQVTLAVLPFKTLSSNPSDKYFSDGVMDVILSNLSKIEGIHVISRTTMEQYRETSKTIPEITKELGISHILEASVQKQTDKVRIVVQLIDAKHDVHIWSDDYERHYDDIFSMQSDIAKKVVEQLELTLSPTDDKKITESPTKNFEAYNLYLKGRYFLDRRTEADLKWSVKYFEEAIALDSLYAIAYAGLGASYITLAGRGWYPREEGFQKGKMYSEKALAIDENISLAYTVLGAGYYWHDWDWKQAENKLQQSIYIDPSNETAHYFYAELLNVLGRNKEAREHINLAKKFSPISQLIYKTSNIIYYNNHEFEKAIEDSEKVIELGGVSFHNRFDIYVKQHKYDKAIEVLKVRCSIFNEDPEIVDKIYEASGIEGAIKWFIDRTLGSQPNGYYDKARLCMLIGDIKSALDLLEKSYEFRNLNFPRIKHDIIFQPLKSEPRFKALVDKLNME</sequence>
<dbReference type="SUPFAM" id="SSF46689">
    <property type="entry name" value="Homeodomain-like"/>
    <property type="match status" value="1"/>
</dbReference>
<evidence type="ECO:0000256" key="4">
    <source>
        <dbReference type="SAM" id="Phobius"/>
    </source>
</evidence>
<dbReference type="NCBIfam" id="NF047558">
    <property type="entry name" value="TPR_END_plus"/>
    <property type="match status" value="1"/>
</dbReference>
<evidence type="ECO:0000256" key="2">
    <source>
        <dbReference type="ARBA" id="ARBA00023125"/>
    </source>
</evidence>
<proteinExistence type="predicted"/>
<evidence type="ECO:0000259" key="5">
    <source>
        <dbReference type="PROSITE" id="PS01124"/>
    </source>
</evidence>
<dbReference type="InterPro" id="IPR011990">
    <property type="entry name" value="TPR-like_helical_dom_sf"/>
</dbReference>
<reference evidence="6 7" key="1">
    <citation type="submission" date="2020-09" db="EMBL/GenBank/DDBJ databases">
        <title>TT11 complete genome.</title>
        <authorList>
            <person name="Wu Z."/>
        </authorList>
    </citation>
    <scope>NUCLEOTIDE SEQUENCE [LARGE SCALE GENOMIC DNA]</scope>
    <source>
        <strain evidence="6 7">TT11</strain>
    </source>
</reference>
<keyword evidence="2" id="KW-0238">DNA-binding</keyword>
<dbReference type="PANTHER" id="PTHR43280:SF2">
    <property type="entry name" value="HTH-TYPE TRANSCRIPTIONAL REGULATOR EXSA"/>
    <property type="match status" value="1"/>
</dbReference>
<dbReference type="Gene3D" id="3.40.50.10070">
    <property type="entry name" value="TolB, N-terminal domain"/>
    <property type="match status" value="1"/>
</dbReference>